<dbReference type="Proteomes" id="UP000032680">
    <property type="component" value="Unassembled WGS sequence"/>
</dbReference>
<organism evidence="4 5">
    <name type="scientific">Acidisphaera rubrifaciens HS-AP3</name>
    <dbReference type="NCBI Taxonomy" id="1231350"/>
    <lineage>
        <taxon>Bacteria</taxon>
        <taxon>Pseudomonadati</taxon>
        <taxon>Pseudomonadota</taxon>
        <taxon>Alphaproteobacteria</taxon>
        <taxon>Acetobacterales</taxon>
        <taxon>Acetobacteraceae</taxon>
        <taxon>Acidisphaera</taxon>
    </lineage>
</organism>
<dbReference type="AlphaFoldDB" id="A0A0D6P6F0"/>
<evidence type="ECO:0000313" key="5">
    <source>
        <dbReference type="Proteomes" id="UP000032680"/>
    </source>
</evidence>
<dbReference type="InterPro" id="IPR006176">
    <property type="entry name" value="3-OHacyl-CoA_DH_NAD-bd"/>
</dbReference>
<dbReference type="Pfam" id="PF02737">
    <property type="entry name" value="3HCDH_N"/>
    <property type="match status" value="1"/>
</dbReference>
<proteinExistence type="predicted"/>
<dbReference type="GO" id="GO:0070403">
    <property type="term" value="F:NAD+ binding"/>
    <property type="evidence" value="ECO:0007669"/>
    <property type="project" value="InterPro"/>
</dbReference>
<dbReference type="OrthoDB" id="9803287at2"/>
<evidence type="ECO:0000313" key="4">
    <source>
        <dbReference type="EMBL" id="GAN77340.1"/>
    </source>
</evidence>
<dbReference type="SUPFAM" id="SSF51735">
    <property type="entry name" value="NAD(P)-binding Rossmann-fold domains"/>
    <property type="match status" value="1"/>
</dbReference>
<dbReference type="GO" id="GO:0006631">
    <property type="term" value="P:fatty acid metabolic process"/>
    <property type="evidence" value="ECO:0007669"/>
    <property type="project" value="InterPro"/>
</dbReference>
<feature type="domain" description="3-hydroxyacyl-CoA dehydrogenase C-terminal" evidence="2">
    <location>
        <begin position="190"/>
        <end position="258"/>
    </location>
</feature>
<dbReference type="InterPro" id="IPR008927">
    <property type="entry name" value="6-PGluconate_DH-like_C_sf"/>
</dbReference>
<keyword evidence="1" id="KW-0560">Oxidoreductase</keyword>
<reference evidence="4 5" key="1">
    <citation type="submission" date="2012-11" db="EMBL/GenBank/DDBJ databases">
        <title>Whole genome sequence of Acidisphaera rubrifaciens HS-AP3.</title>
        <authorList>
            <person name="Azuma Y."/>
            <person name="Higashiura N."/>
            <person name="Hirakawa H."/>
            <person name="Matsushita K."/>
        </authorList>
    </citation>
    <scope>NUCLEOTIDE SEQUENCE [LARGE SCALE GENOMIC DNA]</scope>
    <source>
        <strain evidence="4 5">HS-AP3</strain>
    </source>
</reference>
<dbReference type="InterPro" id="IPR006108">
    <property type="entry name" value="3HC_DH_C"/>
</dbReference>
<feature type="domain" description="3-hydroxyacyl-CoA dehydrogenase NAD binding" evidence="3">
    <location>
        <begin position="10"/>
        <end position="185"/>
    </location>
</feature>
<protein>
    <submittedName>
        <fullName evidence="4">NAD binding 3-hydroxyacyl-CoA dehydrogenase</fullName>
    </submittedName>
</protein>
<dbReference type="EMBL" id="BANB01000287">
    <property type="protein sequence ID" value="GAN77340.1"/>
    <property type="molecule type" value="Genomic_DNA"/>
</dbReference>
<dbReference type="Gene3D" id="1.10.1040.10">
    <property type="entry name" value="N-(1-d-carboxylethyl)-l-norvaline Dehydrogenase, domain 2"/>
    <property type="match status" value="1"/>
</dbReference>
<dbReference type="PANTHER" id="PTHR48075:SF5">
    <property type="entry name" value="3-HYDROXYBUTYRYL-COA DEHYDROGENASE"/>
    <property type="match status" value="1"/>
</dbReference>
<gene>
    <name evidence="4" type="ORF">Asru_0287_05</name>
</gene>
<name>A0A0D6P6F0_9PROT</name>
<dbReference type="RefSeq" id="WP_048861375.1">
    <property type="nucleotide sequence ID" value="NZ_BANB01000287.1"/>
</dbReference>
<accession>A0A0D6P6F0</accession>
<comment type="caution">
    <text evidence="4">The sequence shown here is derived from an EMBL/GenBank/DDBJ whole genome shotgun (WGS) entry which is preliminary data.</text>
</comment>
<keyword evidence="5" id="KW-1185">Reference proteome</keyword>
<dbReference type="Pfam" id="PF00725">
    <property type="entry name" value="3HCDH"/>
    <property type="match status" value="1"/>
</dbReference>
<dbReference type="Gene3D" id="3.40.50.720">
    <property type="entry name" value="NAD(P)-binding Rossmann-like Domain"/>
    <property type="match status" value="1"/>
</dbReference>
<evidence type="ECO:0000259" key="2">
    <source>
        <dbReference type="Pfam" id="PF00725"/>
    </source>
</evidence>
<evidence type="ECO:0000256" key="1">
    <source>
        <dbReference type="ARBA" id="ARBA00023002"/>
    </source>
</evidence>
<dbReference type="PANTHER" id="PTHR48075">
    <property type="entry name" value="3-HYDROXYACYL-COA DEHYDROGENASE FAMILY PROTEIN"/>
    <property type="match status" value="1"/>
</dbReference>
<dbReference type="InterPro" id="IPR013328">
    <property type="entry name" value="6PGD_dom2"/>
</dbReference>
<dbReference type="SUPFAM" id="SSF48179">
    <property type="entry name" value="6-phosphogluconate dehydrogenase C-terminal domain-like"/>
    <property type="match status" value="1"/>
</dbReference>
<evidence type="ECO:0000259" key="3">
    <source>
        <dbReference type="Pfam" id="PF02737"/>
    </source>
</evidence>
<sequence length="316" mass="33641">MTDAHPPIATVAVVGTGLIGASWAACFLAAGLDVRAHDPAPEAEARLRATIAAYWPTLEQIGLRPGASPERLRWEASIEEAVASADFVQESGPERADLKAAMYRRMDAATPAHVVIASSSSFMMPSVLQAPCHAHPERVLLGHPFNPPHLIPLVEVCGGTGTEPAAVDTALRFYADIGKKPIRLKREITGHVSNRLQAALWQEAMHLLEQGVADLADIDAAISHGPGLRWALLGPFMNLHLSGGAGGMRYMLDHLGPSIAAMWREQGQVEMSPELIAQTVAGIDDALAATDPEAMQRARDALLVRLVALKAATVLP</sequence>
<dbReference type="GO" id="GO:0016616">
    <property type="term" value="F:oxidoreductase activity, acting on the CH-OH group of donors, NAD or NADP as acceptor"/>
    <property type="evidence" value="ECO:0007669"/>
    <property type="project" value="InterPro"/>
</dbReference>
<dbReference type="InterPro" id="IPR036291">
    <property type="entry name" value="NAD(P)-bd_dom_sf"/>
</dbReference>